<keyword evidence="3" id="KW-1185">Reference proteome</keyword>
<dbReference type="EMBL" id="SWBR01000002">
    <property type="protein sequence ID" value="TKC10008.1"/>
    <property type="molecule type" value="Genomic_DNA"/>
</dbReference>
<keyword evidence="1" id="KW-0732">Signal</keyword>
<sequence>MKTIFTILFFILSSLIVHAQNKITKSYPVKEGQEINLHFDYPKIIKISSWDKNEVSIVATVSTEDGEHIDAFILRDSVVNNTVSIRNRIDWEKIPNQYYVVANGIKTSFPTKQDFENYKKENSALQNASFYTQRNFTVNLEVKVPSSTFSTIKSTYGMIELIDFKAPSAIEATYGGIDASMNESQIGKIKLTNRYGKIYSNLQLTATEKKDSSYFTSITAEPGKGPSYDLSSSYGNIYLRRSNN</sequence>
<feature type="chain" id="PRO_5020869821" description="Adhesin domain-containing protein" evidence="1">
    <location>
        <begin position="20"/>
        <end position="244"/>
    </location>
</feature>
<dbReference type="AlphaFoldDB" id="A0A4U1CVR7"/>
<comment type="caution">
    <text evidence="2">The sequence shown here is derived from an EMBL/GenBank/DDBJ whole genome shotgun (WGS) entry which is preliminary data.</text>
</comment>
<evidence type="ECO:0000256" key="1">
    <source>
        <dbReference type="SAM" id="SignalP"/>
    </source>
</evidence>
<name>A0A4U1CVR7_9SPHI</name>
<feature type="signal peptide" evidence="1">
    <location>
        <begin position="1"/>
        <end position="19"/>
    </location>
</feature>
<organism evidence="2 3">
    <name type="scientific">Pedobacter polaris</name>
    <dbReference type="NCBI Taxonomy" id="2571273"/>
    <lineage>
        <taxon>Bacteria</taxon>
        <taxon>Pseudomonadati</taxon>
        <taxon>Bacteroidota</taxon>
        <taxon>Sphingobacteriia</taxon>
        <taxon>Sphingobacteriales</taxon>
        <taxon>Sphingobacteriaceae</taxon>
        <taxon>Pedobacter</taxon>
    </lineage>
</organism>
<proteinExistence type="predicted"/>
<evidence type="ECO:0000313" key="2">
    <source>
        <dbReference type="EMBL" id="TKC10008.1"/>
    </source>
</evidence>
<dbReference type="Proteomes" id="UP000309488">
    <property type="component" value="Unassembled WGS sequence"/>
</dbReference>
<dbReference type="RefSeq" id="WP_136839584.1">
    <property type="nucleotide sequence ID" value="NZ_SWBR01000002.1"/>
</dbReference>
<evidence type="ECO:0008006" key="4">
    <source>
        <dbReference type="Google" id="ProtNLM"/>
    </source>
</evidence>
<protein>
    <recommendedName>
        <fullName evidence="4">Adhesin domain-containing protein</fullName>
    </recommendedName>
</protein>
<gene>
    <name evidence="2" type="ORF">FA048_07310</name>
</gene>
<dbReference type="OrthoDB" id="1115882at2"/>
<accession>A0A4U1CVR7</accession>
<evidence type="ECO:0000313" key="3">
    <source>
        <dbReference type="Proteomes" id="UP000309488"/>
    </source>
</evidence>
<reference evidence="2 3" key="1">
    <citation type="submission" date="2019-04" db="EMBL/GenBank/DDBJ databases">
        <title>Pedobacter sp. RP-3-22 sp. nov., isolated from Arctic soil.</title>
        <authorList>
            <person name="Dahal R.H."/>
            <person name="Kim D.-U."/>
        </authorList>
    </citation>
    <scope>NUCLEOTIDE SEQUENCE [LARGE SCALE GENOMIC DNA]</scope>
    <source>
        <strain evidence="2 3">RP-3-22</strain>
    </source>
</reference>